<keyword evidence="3" id="KW-1185">Reference proteome</keyword>
<evidence type="ECO:0000313" key="2">
    <source>
        <dbReference type="EMBL" id="KAJ7201849.1"/>
    </source>
</evidence>
<feature type="region of interest" description="Disordered" evidence="1">
    <location>
        <begin position="65"/>
        <end position="100"/>
    </location>
</feature>
<feature type="region of interest" description="Disordered" evidence="1">
    <location>
        <begin position="1"/>
        <end position="23"/>
    </location>
</feature>
<comment type="caution">
    <text evidence="2">The sequence shown here is derived from an EMBL/GenBank/DDBJ whole genome shotgun (WGS) entry which is preliminary data.</text>
</comment>
<protein>
    <submittedName>
        <fullName evidence="2">Uncharacterized protein</fullName>
    </submittedName>
</protein>
<feature type="compositionally biased region" description="Gly residues" evidence="1">
    <location>
        <begin position="65"/>
        <end position="74"/>
    </location>
</feature>
<accession>A0AAD6V7M1</accession>
<proteinExistence type="predicted"/>
<dbReference type="EMBL" id="JARJCW010000057">
    <property type="protein sequence ID" value="KAJ7201849.1"/>
    <property type="molecule type" value="Genomic_DNA"/>
</dbReference>
<reference evidence="2" key="1">
    <citation type="submission" date="2023-03" db="EMBL/GenBank/DDBJ databases">
        <title>Massive genome expansion in bonnet fungi (Mycena s.s.) driven by repeated elements and novel gene families across ecological guilds.</title>
        <authorList>
            <consortium name="Lawrence Berkeley National Laboratory"/>
            <person name="Harder C.B."/>
            <person name="Miyauchi S."/>
            <person name="Viragh M."/>
            <person name="Kuo A."/>
            <person name="Thoen E."/>
            <person name="Andreopoulos B."/>
            <person name="Lu D."/>
            <person name="Skrede I."/>
            <person name="Drula E."/>
            <person name="Henrissat B."/>
            <person name="Morin E."/>
            <person name="Kohler A."/>
            <person name="Barry K."/>
            <person name="LaButti K."/>
            <person name="Morin E."/>
            <person name="Salamov A."/>
            <person name="Lipzen A."/>
            <person name="Mereny Z."/>
            <person name="Hegedus B."/>
            <person name="Baldrian P."/>
            <person name="Stursova M."/>
            <person name="Weitz H."/>
            <person name="Taylor A."/>
            <person name="Grigoriev I.V."/>
            <person name="Nagy L.G."/>
            <person name="Martin F."/>
            <person name="Kauserud H."/>
        </authorList>
    </citation>
    <scope>NUCLEOTIDE SEQUENCE</scope>
    <source>
        <strain evidence="2">9144</strain>
    </source>
</reference>
<name>A0AAD6V7M1_9AGAR</name>
<evidence type="ECO:0000313" key="3">
    <source>
        <dbReference type="Proteomes" id="UP001219525"/>
    </source>
</evidence>
<evidence type="ECO:0000256" key="1">
    <source>
        <dbReference type="SAM" id="MobiDB-lite"/>
    </source>
</evidence>
<dbReference type="AlphaFoldDB" id="A0AAD6V7M1"/>
<sequence>MPPNISAIFSQGGTSEGGRAGRQVRRRRWTAASSKVGAPHIFPTAAVGRAARAARVPPNILGIFGHGRTSGGGRAGRRRAQYSDTPVHPPKYFEGAGTSDDGGVVESRRAAYIPNGGGRAGGARHAWAGGGGTVWARRDAEMPAVTGSDGMTCRAVTPSPSSKGTCLKALVVV</sequence>
<gene>
    <name evidence="2" type="ORF">GGX14DRAFT_399798</name>
</gene>
<organism evidence="2 3">
    <name type="scientific">Mycena pura</name>
    <dbReference type="NCBI Taxonomy" id="153505"/>
    <lineage>
        <taxon>Eukaryota</taxon>
        <taxon>Fungi</taxon>
        <taxon>Dikarya</taxon>
        <taxon>Basidiomycota</taxon>
        <taxon>Agaricomycotina</taxon>
        <taxon>Agaricomycetes</taxon>
        <taxon>Agaricomycetidae</taxon>
        <taxon>Agaricales</taxon>
        <taxon>Marasmiineae</taxon>
        <taxon>Mycenaceae</taxon>
        <taxon>Mycena</taxon>
    </lineage>
</organism>
<dbReference type="Proteomes" id="UP001219525">
    <property type="component" value="Unassembled WGS sequence"/>
</dbReference>